<dbReference type="VEuPathDB" id="VectorBase:GPAI000856"/>
<name>A0A1A9Z1H8_GLOPL</name>
<reference evidence="1" key="2">
    <citation type="submission" date="2020-05" db="UniProtKB">
        <authorList>
            <consortium name="EnsemblMetazoa"/>
        </authorList>
    </citation>
    <scope>IDENTIFICATION</scope>
    <source>
        <strain evidence="1">IAEA</strain>
    </source>
</reference>
<organism evidence="1 2">
    <name type="scientific">Glossina pallidipes</name>
    <name type="common">Tsetse fly</name>
    <dbReference type="NCBI Taxonomy" id="7398"/>
    <lineage>
        <taxon>Eukaryota</taxon>
        <taxon>Metazoa</taxon>
        <taxon>Ecdysozoa</taxon>
        <taxon>Arthropoda</taxon>
        <taxon>Hexapoda</taxon>
        <taxon>Insecta</taxon>
        <taxon>Pterygota</taxon>
        <taxon>Neoptera</taxon>
        <taxon>Endopterygota</taxon>
        <taxon>Diptera</taxon>
        <taxon>Brachycera</taxon>
        <taxon>Muscomorpha</taxon>
        <taxon>Hippoboscoidea</taxon>
        <taxon>Glossinidae</taxon>
        <taxon>Glossina</taxon>
    </lineage>
</organism>
<keyword evidence="2" id="KW-1185">Reference proteome</keyword>
<dbReference type="Proteomes" id="UP000092445">
    <property type="component" value="Unassembled WGS sequence"/>
</dbReference>
<dbReference type="SUPFAM" id="SSF48403">
    <property type="entry name" value="Ankyrin repeat"/>
    <property type="match status" value="1"/>
</dbReference>
<evidence type="ECO:0000313" key="1">
    <source>
        <dbReference type="EnsemblMetazoa" id="GPAI000856-PA"/>
    </source>
</evidence>
<evidence type="ECO:0000313" key="2">
    <source>
        <dbReference type="Proteomes" id="UP000092445"/>
    </source>
</evidence>
<accession>A0A1A9Z1H8</accession>
<dbReference type="STRING" id="7398.A0A1A9Z1H8"/>
<dbReference type="AlphaFoldDB" id="A0A1A9Z1H8"/>
<proteinExistence type="predicted"/>
<reference evidence="2" key="1">
    <citation type="submission" date="2014-03" db="EMBL/GenBank/DDBJ databases">
        <authorList>
            <person name="Aksoy S."/>
            <person name="Warren W."/>
            <person name="Wilson R.K."/>
        </authorList>
    </citation>
    <scope>NUCLEOTIDE SEQUENCE [LARGE SCALE GENOMIC DNA]</scope>
    <source>
        <strain evidence="2">IAEA</strain>
    </source>
</reference>
<sequence>MVDKQHSIDISSCLADPQSQLSNALATRNVRDFRIALDMGAEAILPDQHHSNIYEKALATYGCAEFVEECLKRGCSPHHVNKHFDKAAISYASDSRDPHILMSLLKYEGVQVD</sequence>
<protein>
    <submittedName>
        <fullName evidence="1">Uncharacterized protein</fullName>
    </submittedName>
</protein>
<dbReference type="EnsemblMetazoa" id="GPAI000856-RA">
    <property type="protein sequence ID" value="GPAI000856-PA"/>
    <property type="gene ID" value="GPAI000856"/>
</dbReference>
<dbReference type="InterPro" id="IPR036770">
    <property type="entry name" value="Ankyrin_rpt-contain_sf"/>
</dbReference>
<dbReference type="Gene3D" id="1.25.40.20">
    <property type="entry name" value="Ankyrin repeat-containing domain"/>
    <property type="match status" value="1"/>
</dbReference>